<feature type="compositionally biased region" description="Basic and acidic residues" evidence="1">
    <location>
        <begin position="451"/>
        <end position="461"/>
    </location>
</feature>
<dbReference type="Proteomes" id="UP000241238">
    <property type="component" value="Chromosome"/>
</dbReference>
<dbReference type="InterPro" id="IPR021145">
    <property type="entry name" value="Portal_protein_SPP1_Gp6-like"/>
</dbReference>
<organism evidence="2 3">
    <name type="scientific">Fusobacterium varium ATCC 27725</name>
    <dbReference type="NCBI Taxonomy" id="469618"/>
    <lineage>
        <taxon>Bacteria</taxon>
        <taxon>Fusobacteriati</taxon>
        <taxon>Fusobacteriota</taxon>
        <taxon>Fusobacteriia</taxon>
        <taxon>Fusobacteriales</taxon>
        <taxon>Fusobacteriaceae</taxon>
        <taxon>Fusobacterium</taxon>
    </lineage>
</organism>
<dbReference type="Pfam" id="PF05133">
    <property type="entry name" value="SPP1_portal"/>
    <property type="match status" value="1"/>
</dbReference>
<gene>
    <name evidence="2" type="ORF">C4N18_03515</name>
</gene>
<proteinExistence type="predicted"/>
<evidence type="ECO:0000256" key="1">
    <source>
        <dbReference type="SAM" id="MobiDB-lite"/>
    </source>
</evidence>
<sequence>MFEWIKKLFSKSKEKVEKKVERSYVEKLIQNWEMSKSRKMMITGEEYYRGKQDILNKKRLVRNEKGDLVENFALVNHKIVDNQYSKLVDQKVNYLVGKPISFKSKDEKYAEELQKIFDKNFHRKFKYLTENALNNGVGWLHPYYDNEGNFKLRQFEPSEILPIYKDKDKEELEMVIRVYKEAVLGTYETIEKVEVYKKNGIDRYVRKRGVCSLECENIPYVIFTEGEEEKPFNWAKIPFIPFRYNQQEIPLIARVKSLQDAINTIVSNFQDNVTEDIRNTIFVLVNFGGEDPADFRRDLQDGIIKVNAVEGISGDVKTLQVEVNSENYKTILEMLKKAIIENGRGFDAKDDRMSNNPNQMNIQSMYADIDLDANNMETEFQASFEQLLWFVNVHMRKDKDPTLEVIFDRDVLVNEGQTIENIAKSVGIISEETLVSMHPFVADPKAELERMKKEKEEKMEVYPEVFKNLGDPDDKEE</sequence>
<name>A0ABN5JEF2_FUSVA</name>
<protein>
    <submittedName>
        <fullName evidence="2">Phage portal protein</fullName>
    </submittedName>
</protein>
<dbReference type="GeneID" id="77467047"/>
<evidence type="ECO:0000313" key="3">
    <source>
        <dbReference type="Proteomes" id="UP000241238"/>
    </source>
</evidence>
<dbReference type="RefSeq" id="WP_005948925.1">
    <property type="nucleotide sequence ID" value="NZ_CP028103.1"/>
</dbReference>
<dbReference type="EMBL" id="CP028103">
    <property type="protein sequence ID" value="AVQ30343.1"/>
    <property type="molecule type" value="Genomic_DNA"/>
</dbReference>
<reference evidence="3" key="1">
    <citation type="journal article" date="2018" name="MSphere">
        <title>Fusobacterium Genomics Using MinION and Illumina Sequencing Enables Genome Completion and Correction.</title>
        <authorList>
            <person name="Todd S.M."/>
            <person name="Settlage R.E."/>
            <person name="Lahmers K.K."/>
            <person name="Slade D.J."/>
        </authorList>
    </citation>
    <scope>NUCLEOTIDE SEQUENCE [LARGE SCALE GENOMIC DNA]</scope>
    <source>
        <strain evidence="3">ATCC 27725</strain>
    </source>
</reference>
<accession>A0ABN5JEF2</accession>
<keyword evidence="3" id="KW-1185">Reference proteome</keyword>
<evidence type="ECO:0000313" key="2">
    <source>
        <dbReference type="EMBL" id="AVQ30343.1"/>
    </source>
</evidence>
<feature type="region of interest" description="Disordered" evidence="1">
    <location>
        <begin position="451"/>
        <end position="477"/>
    </location>
</feature>